<accession>A0A0N7L8J3</accession>
<dbReference type="RefSeq" id="XP_024586404.1">
    <property type="nucleotide sequence ID" value="XM_024721291.1"/>
</dbReference>
<evidence type="ECO:0000313" key="3">
    <source>
        <dbReference type="Proteomes" id="UP000054928"/>
    </source>
</evidence>
<dbReference type="EMBL" id="CCYD01003101">
    <property type="protein sequence ID" value="CEG50035.1"/>
    <property type="molecule type" value="Genomic_DNA"/>
</dbReference>
<dbReference type="GeneID" id="36402820"/>
<proteinExistence type="predicted"/>
<organism evidence="2 3">
    <name type="scientific">Plasmopara halstedii</name>
    <name type="common">Downy mildew of sunflower</name>
    <dbReference type="NCBI Taxonomy" id="4781"/>
    <lineage>
        <taxon>Eukaryota</taxon>
        <taxon>Sar</taxon>
        <taxon>Stramenopiles</taxon>
        <taxon>Oomycota</taxon>
        <taxon>Peronosporomycetes</taxon>
        <taxon>Peronosporales</taxon>
        <taxon>Peronosporaceae</taxon>
        <taxon>Plasmopara</taxon>
    </lineage>
</organism>
<protein>
    <submittedName>
        <fullName evidence="2">Uncharacterized protein</fullName>
    </submittedName>
</protein>
<feature type="region of interest" description="Disordered" evidence="1">
    <location>
        <begin position="1"/>
        <end position="35"/>
    </location>
</feature>
<name>A0A0N7L8J3_PLAHL</name>
<reference evidence="3" key="1">
    <citation type="submission" date="2014-09" db="EMBL/GenBank/DDBJ databases">
        <authorList>
            <person name="Sharma Rahul"/>
            <person name="Thines Marco"/>
        </authorList>
    </citation>
    <scope>NUCLEOTIDE SEQUENCE [LARGE SCALE GENOMIC DNA]</scope>
</reference>
<dbReference type="Proteomes" id="UP000054928">
    <property type="component" value="Unassembled WGS sequence"/>
</dbReference>
<evidence type="ECO:0000256" key="1">
    <source>
        <dbReference type="SAM" id="MobiDB-lite"/>
    </source>
</evidence>
<sequence>MATVLAESHGLTMKEIKATNDNGDRNGRKPRSHNKIVNSDHIRKTRVYIMVSVKSDRPIHLQECAPNEIIYLQQQVGVFFVPEPVSTL</sequence>
<keyword evidence="3" id="KW-1185">Reference proteome</keyword>
<evidence type="ECO:0000313" key="2">
    <source>
        <dbReference type="EMBL" id="CEG50035.1"/>
    </source>
</evidence>
<dbReference type="AlphaFoldDB" id="A0A0N7L8J3"/>
<feature type="compositionally biased region" description="Basic and acidic residues" evidence="1">
    <location>
        <begin position="12"/>
        <end position="27"/>
    </location>
</feature>